<name>K5W9N2_PHACS</name>
<protein>
    <submittedName>
        <fullName evidence="1">Uncharacterized protein</fullName>
    </submittedName>
</protein>
<dbReference type="HOGENOM" id="CLU_2623351_0_0_1"/>
<keyword evidence="2" id="KW-1185">Reference proteome</keyword>
<dbReference type="Proteomes" id="UP000008370">
    <property type="component" value="Unassembled WGS sequence"/>
</dbReference>
<dbReference type="InterPro" id="IPR043519">
    <property type="entry name" value="NT_sf"/>
</dbReference>
<dbReference type="InParanoid" id="K5W9N2"/>
<dbReference type="EMBL" id="JH930472">
    <property type="protein sequence ID" value="EKM55900.1"/>
    <property type="molecule type" value="Genomic_DNA"/>
</dbReference>
<proteinExistence type="predicted"/>
<dbReference type="AlphaFoldDB" id="K5W9N2"/>
<evidence type="ECO:0000313" key="2">
    <source>
        <dbReference type="Proteomes" id="UP000008370"/>
    </source>
</evidence>
<dbReference type="RefSeq" id="XP_007396207.1">
    <property type="nucleotide sequence ID" value="XM_007396145.1"/>
</dbReference>
<organism evidence="1 2">
    <name type="scientific">Phanerochaete carnosa (strain HHB-10118-sp)</name>
    <name type="common">White-rot fungus</name>
    <name type="synonym">Peniophora carnosa</name>
    <dbReference type="NCBI Taxonomy" id="650164"/>
    <lineage>
        <taxon>Eukaryota</taxon>
        <taxon>Fungi</taxon>
        <taxon>Dikarya</taxon>
        <taxon>Basidiomycota</taxon>
        <taxon>Agaricomycotina</taxon>
        <taxon>Agaricomycetes</taxon>
        <taxon>Polyporales</taxon>
        <taxon>Phanerochaetaceae</taxon>
        <taxon>Phanerochaete</taxon>
    </lineage>
</organism>
<evidence type="ECO:0000313" key="1">
    <source>
        <dbReference type="EMBL" id="EKM55900.1"/>
    </source>
</evidence>
<accession>K5W9N2</accession>
<sequence length="84" mass="9553">MGVWRWIVVAQVKEGSENRGAIESVARVVRKSLLSVDPPLPLAQKRRRPVNDGWLMIDAGEFAVHVVSRAAREQFFPERRLFVA</sequence>
<reference evidence="1 2" key="1">
    <citation type="journal article" date="2012" name="BMC Genomics">
        <title>Comparative genomics of the white-rot fungi, Phanerochaete carnosa and P. chrysosporium, to elucidate the genetic basis of the distinct wood types they colonize.</title>
        <authorList>
            <person name="Suzuki H."/>
            <person name="MacDonald J."/>
            <person name="Syed K."/>
            <person name="Salamov A."/>
            <person name="Hori C."/>
            <person name="Aerts A."/>
            <person name="Henrissat B."/>
            <person name="Wiebenga A."/>
            <person name="vanKuyk P.A."/>
            <person name="Barry K."/>
            <person name="Lindquist E."/>
            <person name="LaButti K."/>
            <person name="Lapidus A."/>
            <person name="Lucas S."/>
            <person name="Coutinho P."/>
            <person name="Gong Y."/>
            <person name="Samejima M."/>
            <person name="Mahadevan R."/>
            <person name="Abou-Zaid M."/>
            <person name="de Vries R.P."/>
            <person name="Igarashi K."/>
            <person name="Yadav J.S."/>
            <person name="Grigoriev I.V."/>
            <person name="Master E.R."/>
        </authorList>
    </citation>
    <scope>NUCLEOTIDE SEQUENCE [LARGE SCALE GENOMIC DNA]</scope>
    <source>
        <strain evidence="1 2">HHB-10118-sp</strain>
    </source>
</reference>
<dbReference type="Gene3D" id="3.30.460.10">
    <property type="entry name" value="Beta Polymerase, domain 2"/>
    <property type="match status" value="1"/>
</dbReference>
<gene>
    <name evidence="1" type="ORF">PHACADRAFT_256835</name>
</gene>
<dbReference type="KEGG" id="pco:PHACADRAFT_256835"/>
<dbReference type="Pfam" id="PF02410">
    <property type="entry name" value="RsfS"/>
    <property type="match status" value="1"/>
</dbReference>
<dbReference type="GeneID" id="18916671"/>
<dbReference type="OrthoDB" id="21330at2759"/>